<dbReference type="EMBL" id="AP025516">
    <property type="protein sequence ID" value="BDD87383.1"/>
    <property type="molecule type" value="Genomic_DNA"/>
</dbReference>
<feature type="compositionally biased region" description="Pro residues" evidence="1">
    <location>
        <begin position="339"/>
        <end position="349"/>
    </location>
</feature>
<evidence type="ECO:0008006" key="5">
    <source>
        <dbReference type="Google" id="ProtNLM"/>
    </source>
</evidence>
<feature type="compositionally biased region" description="Basic and acidic residues" evidence="1">
    <location>
        <begin position="285"/>
        <end position="294"/>
    </location>
</feature>
<accession>A0ABM7W8Z7</accession>
<sequence>MKNSPLFLLGTLMIFLTLAMARPVSAQLEPDEELPPPFTEEELAQLLAPIALYPDPLLSQILMASTYPIEIVEAQRWIADNPGLSGEELDAHLVELDWAPSVKALCHFPLILTMMSERLEQTADLGNAFLFQEDEVMDVVQELRAQAHEAGNLADSSEQQVIVEEETIIIEPANPRVIYVPLYNPSFVYGRWRYPDYPPYYWVPGDMRVGSGISYWPGHQFHFVFGSWSLFDWPRRTLYVDPFSRPGFVRHDRWWRERDGWYHDPRYRRGSPFYRRPHLDSERRPYYRRDRFPDPKPTIVPPPRRPEPVPAYPPIRRHQSPPDYQENQQEWRRSVIIPQPQPPVVQPPRPRPETVPVRPSVRRHQAPPDYQENQQEWRRTVIIPQPQPTVVPPPQPPVVVQPPMAQPPRPLPRGAVREQVVEPPSERERLRIDWQRFNNKERIPPARR</sequence>
<feature type="compositionally biased region" description="Pro residues" evidence="1">
    <location>
        <begin position="295"/>
        <end position="313"/>
    </location>
</feature>
<reference evidence="3 4" key="1">
    <citation type="submission" date="2022-01" db="EMBL/GenBank/DDBJ databases">
        <title>Desulfofustis limnae sp. nov., a novel mesophilic sulfate-reducing bacterium isolated from marsh soil.</title>
        <authorList>
            <person name="Watanabe M."/>
            <person name="Takahashi A."/>
            <person name="Kojima H."/>
            <person name="Fukui M."/>
        </authorList>
    </citation>
    <scope>NUCLEOTIDE SEQUENCE [LARGE SCALE GENOMIC DNA]</scope>
    <source>
        <strain evidence="3 4">PPLL</strain>
    </source>
</reference>
<dbReference type="PANTHER" id="PTHR40269">
    <property type="entry name" value="OUTER MEMBRANE PROTEIN-RELATED"/>
    <property type="match status" value="1"/>
</dbReference>
<feature type="region of interest" description="Disordered" evidence="1">
    <location>
        <begin position="285"/>
        <end position="448"/>
    </location>
</feature>
<name>A0ABM7W8Z7_9BACT</name>
<proteinExistence type="predicted"/>
<protein>
    <recommendedName>
        <fullName evidence="5">DUF3300 domain-containing protein</fullName>
    </recommendedName>
</protein>
<feature type="chain" id="PRO_5045471572" description="DUF3300 domain-containing protein" evidence="2">
    <location>
        <begin position="27"/>
        <end position="448"/>
    </location>
</feature>
<dbReference type="Proteomes" id="UP000830055">
    <property type="component" value="Chromosome"/>
</dbReference>
<feature type="signal peptide" evidence="2">
    <location>
        <begin position="1"/>
        <end position="26"/>
    </location>
</feature>
<gene>
    <name evidence="3" type="ORF">DPPLL_17480</name>
</gene>
<dbReference type="InterPro" id="IPR021728">
    <property type="entry name" value="DUF3300"/>
</dbReference>
<dbReference type="RefSeq" id="WP_284154413.1">
    <property type="nucleotide sequence ID" value="NZ_AP025516.1"/>
</dbReference>
<keyword evidence="2" id="KW-0732">Signal</keyword>
<dbReference type="Pfam" id="PF11737">
    <property type="entry name" value="DUF3300"/>
    <property type="match status" value="1"/>
</dbReference>
<evidence type="ECO:0000256" key="1">
    <source>
        <dbReference type="SAM" id="MobiDB-lite"/>
    </source>
</evidence>
<keyword evidence="4" id="KW-1185">Reference proteome</keyword>
<evidence type="ECO:0000313" key="4">
    <source>
        <dbReference type="Proteomes" id="UP000830055"/>
    </source>
</evidence>
<evidence type="ECO:0000313" key="3">
    <source>
        <dbReference type="EMBL" id="BDD87383.1"/>
    </source>
</evidence>
<feature type="compositionally biased region" description="Pro residues" evidence="1">
    <location>
        <begin position="385"/>
        <end position="411"/>
    </location>
</feature>
<feature type="compositionally biased region" description="Basic and acidic residues" evidence="1">
    <location>
        <begin position="415"/>
        <end position="448"/>
    </location>
</feature>
<organism evidence="3 4">
    <name type="scientific">Desulfofustis limnaeus</name>
    <dbReference type="NCBI Taxonomy" id="2740163"/>
    <lineage>
        <taxon>Bacteria</taxon>
        <taxon>Pseudomonadati</taxon>
        <taxon>Thermodesulfobacteriota</taxon>
        <taxon>Desulfobulbia</taxon>
        <taxon>Desulfobulbales</taxon>
        <taxon>Desulfocapsaceae</taxon>
        <taxon>Desulfofustis</taxon>
    </lineage>
</organism>
<evidence type="ECO:0000256" key="2">
    <source>
        <dbReference type="SAM" id="SignalP"/>
    </source>
</evidence>
<dbReference type="PANTHER" id="PTHR40269:SF1">
    <property type="entry name" value="OUTER MEMBRANE PROTEIN"/>
    <property type="match status" value="1"/>
</dbReference>